<dbReference type="InterPro" id="IPR024138">
    <property type="entry name" value="Pericentriolar_Pcm1"/>
</dbReference>
<dbReference type="Proteomes" id="UP000261540">
    <property type="component" value="Unplaced"/>
</dbReference>
<feature type="compositionally biased region" description="Polar residues" evidence="2">
    <location>
        <begin position="153"/>
        <end position="164"/>
    </location>
</feature>
<feature type="region of interest" description="Disordered" evidence="2">
    <location>
        <begin position="1127"/>
        <end position="1164"/>
    </location>
</feature>
<feature type="compositionally biased region" description="Acidic residues" evidence="2">
    <location>
        <begin position="645"/>
        <end position="661"/>
    </location>
</feature>
<feature type="compositionally biased region" description="Low complexity" evidence="2">
    <location>
        <begin position="803"/>
        <end position="822"/>
    </location>
</feature>
<feature type="compositionally biased region" description="Polar residues" evidence="2">
    <location>
        <begin position="1214"/>
        <end position="1232"/>
    </location>
</feature>
<feature type="domain" description="Pericentriolar material 1 protein C-terminal" evidence="3">
    <location>
        <begin position="1342"/>
        <end position="1913"/>
    </location>
</feature>
<feature type="region of interest" description="Disordered" evidence="2">
    <location>
        <begin position="153"/>
        <end position="195"/>
    </location>
</feature>
<dbReference type="GO" id="GO:0034454">
    <property type="term" value="P:microtubule anchoring at centrosome"/>
    <property type="evidence" value="ECO:0007669"/>
    <property type="project" value="InterPro"/>
</dbReference>
<evidence type="ECO:0000259" key="3">
    <source>
        <dbReference type="Pfam" id="PF15717"/>
    </source>
</evidence>
<dbReference type="Ensembl" id="ENSPKIT00000033134.1">
    <property type="protein sequence ID" value="ENSPKIP00000009042.1"/>
    <property type="gene ID" value="ENSPKIG00000024266.1"/>
</dbReference>
<feature type="compositionally biased region" description="Basic and acidic residues" evidence="2">
    <location>
        <begin position="48"/>
        <end position="59"/>
    </location>
</feature>
<feature type="region of interest" description="Disordered" evidence="2">
    <location>
        <begin position="1184"/>
        <end position="1297"/>
    </location>
</feature>
<dbReference type="PANTHER" id="PTHR14164">
    <property type="entry name" value="PERICENTRIOLAR MATERIAL 1-RELATED"/>
    <property type="match status" value="1"/>
</dbReference>
<evidence type="ECO:0000313" key="4">
    <source>
        <dbReference type="Ensembl" id="ENSPKIP00000009042.1"/>
    </source>
</evidence>
<feature type="coiled-coil region" evidence="1">
    <location>
        <begin position="746"/>
        <end position="774"/>
    </location>
</feature>
<dbReference type="Pfam" id="PF15717">
    <property type="entry name" value="PCM1_C"/>
    <property type="match status" value="1"/>
</dbReference>
<dbReference type="GO" id="GO:1905515">
    <property type="term" value="P:non-motile cilium assembly"/>
    <property type="evidence" value="ECO:0007669"/>
    <property type="project" value="TreeGrafter"/>
</dbReference>
<feature type="compositionally biased region" description="Polar residues" evidence="2">
    <location>
        <begin position="483"/>
        <end position="493"/>
    </location>
</feature>
<feature type="region of interest" description="Disordered" evidence="2">
    <location>
        <begin position="1637"/>
        <end position="1859"/>
    </location>
</feature>
<feature type="region of interest" description="Disordered" evidence="2">
    <location>
        <begin position="1453"/>
        <end position="1478"/>
    </location>
</feature>
<feature type="region of interest" description="Disordered" evidence="2">
    <location>
        <begin position="445"/>
        <end position="500"/>
    </location>
</feature>
<feature type="compositionally biased region" description="Basic and acidic residues" evidence="2">
    <location>
        <begin position="172"/>
        <end position="183"/>
    </location>
</feature>
<dbReference type="GO" id="GO:0034451">
    <property type="term" value="C:centriolar satellite"/>
    <property type="evidence" value="ECO:0007669"/>
    <property type="project" value="TreeGrafter"/>
</dbReference>
<keyword evidence="1" id="KW-0175">Coiled coil</keyword>
<feature type="compositionally biased region" description="Polar residues" evidence="2">
    <location>
        <begin position="1273"/>
        <end position="1287"/>
    </location>
</feature>
<feature type="compositionally biased region" description="Polar residues" evidence="2">
    <location>
        <begin position="1144"/>
        <end position="1164"/>
    </location>
</feature>
<name>A0A3B3QQV1_9TELE</name>
<feature type="compositionally biased region" description="Polar residues" evidence="2">
    <location>
        <begin position="458"/>
        <end position="468"/>
    </location>
</feature>
<dbReference type="PANTHER" id="PTHR14164:SF12">
    <property type="entry name" value="PERICENTRIOLAR MATERIAL 1 PROTEIN"/>
    <property type="match status" value="1"/>
</dbReference>
<feature type="compositionally biased region" description="Basic and acidic residues" evidence="2">
    <location>
        <begin position="1784"/>
        <end position="1802"/>
    </location>
</feature>
<feature type="compositionally biased region" description="Polar residues" evidence="2">
    <location>
        <begin position="1758"/>
        <end position="1783"/>
    </location>
</feature>
<feature type="region of interest" description="Disordered" evidence="2">
    <location>
        <begin position="1083"/>
        <end position="1105"/>
    </location>
</feature>
<dbReference type="InterPro" id="IPR031446">
    <property type="entry name" value="PCM1_C"/>
</dbReference>
<feature type="region of interest" description="Disordered" evidence="2">
    <location>
        <begin position="708"/>
        <end position="742"/>
    </location>
</feature>
<feature type="compositionally biased region" description="Polar residues" evidence="2">
    <location>
        <begin position="117"/>
        <end position="131"/>
    </location>
</feature>
<feature type="compositionally biased region" description="Basic and acidic residues" evidence="2">
    <location>
        <begin position="826"/>
        <end position="869"/>
    </location>
</feature>
<proteinExistence type="predicted"/>
<keyword evidence="5" id="KW-1185">Reference proteome</keyword>
<reference evidence="4" key="1">
    <citation type="submission" date="2025-08" db="UniProtKB">
        <authorList>
            <consortium name="Ensembl"/>
        </authorList>
    </citation>
    <scope>IDENTIFICATION</scope>
</reference>
<feature type="compositionally biased region" description="Low complexity" evidence="2">
    <location>
        <begin position="1828"/>
        <end position="1856"/>
    </location>
</feature>
<evidence type="ECO:0000313" key="5">
    <source>
        <dbReference type="Proteomes" id="UP000261540"/>
    </source>
</evidence>
<feature type="coiled-coil region" evidence="1">
    <location>
        <begin position="417"/>
        <end position="444"/>
    </location>
</feature>
<feature type="compositionally biased region" description="Low complexity" evidence="2">
    <location>
        <begin position="1083"/>
        <end position="1104"/>
    </location>
</feature>
<reference evidence="4" key="2">
    <citation type="submission" date="2025-09" db="UniProtKB">
        <authorList>
            <consortium name="Ensembl"/>
        </authorList>
    </citation>
    <scope>IDENTIFICATION</scope>
</reference>
<accession>A0A3B3QQV1</accession>
<feature type="compositionally biased region" description="Polar residues" evidence="2">
    <location>
        <begin position="788"/>
        <end position="797"/>
    </location>
</feature>
<feature type="region of interest" description="Disordered" evidence="2">
    <location>
        <begin position="386"/>
        <end position="408"/>
    </location>
</feature>
<feature type="region of interest" description="Disordered" evidence="2">
    <location>
        <begin position="112"/>
        <end position="131"/>
    </location>
</feature>
<protein>
    <submittedName>
        <fullName evidence="4">Pericentriolar material 1</fullName>
    </submittedName>
</protein>
<dbReference type="GeneTree" id="ENSGT00390000006641"/>
<feature type="compositionally biased region" description="Polar residues" evidence="2">
    <location>
        <begin position="64"/>
        <end position="73"/>
    </location>
</feature>
<feature type="compositionally biased region" description="Basic and acidic residues" evidence="2">
    <location>
        <begin position="386"/>
        <end position="397"/>
    </location>
</feature>
<evidence type="ECO:0000256" key="1">
    <source>
        <dbReference type="SAM" id="Coils"/>
    </source>
</evidence>
<feature type="compositionally biased region" description="Basic and acidic residues" evidence="2">
    <location>
        <begin position="1656"/>
        <end position="1678"/>
    </location>
</feature>
<sequence>MATGGALFDDSAEDQDLANWATSNGGLGLEDRLNNMDWGTQQQKKANRSSEKNKKKVAEAAESLLTNSISPESTPGAGRRQRARTPHSYATQMSVPEQAELERLRQRINFTDLDQRSIGSDSQGRVTAANNQRQLAENKKPFNFLPLCVNTNNSKQPTSATLATASVGKDSSVQRKDSSRLERGSPISDGRGEAGIDSRQVVTKLVQIRDCIRKASSMRDDLAEKADVPANVEHLSHLIDHLKEEEKSYLRFLQKTLAREDDLRALASPGGTSLLADLTPLNAESGHSAGRDVLRMLGAKEDLENPRKKQDLLKKYLEQHEELRALKSRQTALMSIQSNMPQMPPLDDTVVTETTGSVSGLSITSELNDELNDLIQRFHNQLHDTQTKTVPDNRRQAESLSLSREAARGRHTLASAKRATLQQLQDKKETMDKILQELHTLRDQTLNNNPCRGGPILSQRSTDQRTSLSGGRSMGFGRDGGSHVTSGLESSGSYAEGNISPGAKLRKLKEVHTRLNELRELVQYYEQTSDMMVDAVNENIRDEDEEDSQDGSIFETIFDSEHDNHEPVTNIRTSCSVTSRNPPGNWMDVNSLTNGRASNNHDGRLNTDCEINNRSAANLRSFNIPSVIECQYNRDRPFEEVKDGNEEEDEDDEALGDEDDEVARHGDSEGSASSRRSSLDEDAEFAQKVHRLQTAKEKLRHLQELVTMVQSDDTDGTVANEDEGPSQRPNNAPESVKVSPPEVAREELYQARLREQQQELRRLQEERLRLMEIQGKIQDLQWACPDLQSSVSSTSDQGPRKVPAAASTPAVGPTTSSAATATLDLLKPKTDASAPDKELWSEMQRRRFQREELRQRRKQLESLMAEHQRRSGLGRAGLPPDERTMATWGGSTPSHLNEDDEGYPSEMGDEEEEGDYSSNEDVSYPGRKSKAYNGRTSRNSGPKASKPPPVHSSGHPASGSGSQPRLQRQAGGPGGTRRQENLRWASECSFKEGRSHWQEQVGQLKKQLDFSTSMCHTLMQDQQTLSYMLQSLITSPYNMLPGNLGSPQVHLLMHQLNQCYTQLAWQQTNVQRLRHALDELLRQQQQPQPSQQPQQGTPSVSGGPFLPFSLLSMPGLAPFSPLPSGFGFDPTFPPGGPSFTKTPVQQAGGEQQQTPADHNASNKTDYMGFSQAFDRASASVMDTWTQKDGEGGTPSQRSGQQPHPHAPMAHGSLESLSSMPDPSDPTTVTKTFRSGGKASAQASLASRDKTPGSKGRRRRGKGHTKIKGPDSDAGSSGSELSQGLASHSRSKEPDQDLLDRLTRKKLDGKSSELKANEISSACSWRASVHSNSFACAEAQDTSSDLSLFEALRETIYSEVAALISQNESRPHYLIELFHELQQLSTDYLRQRALFSIQDILRRHQAEGKAAKERSLFQGPVDWAATSNLELTPSESLATSDTDGSEKNGVKLTLSTKRNDAESLDNESNQSTPSNHFAKNDLGTTVIHLDKALARMKVQDHSQQQAEGPTAMLTEGASESPDIHCPHIDTQQLDRQIKAIMTEVIPFLKEHMDELCSPQLLSSVRRMVLELTQHNDDSKEFVRFFHRQLGGILQDSLRKFAGQTLKECGEDLLVEISEILFNELAFFRLMQDLDASSRLGGKQKARMKAQATARKCPQAEEAKPQEADEPHSPASHDEDKDQDDTEREGPANNPQPNECGGSAGASDREEEDEDEDGTGLPLSISLSKAETQPLTNYGSGEDEGEEEELEEFETGPVDVQTSLQASHEVSCGQEQGANDVPENSSQEKLDESICSDAVKRSESIELTTVSPVMEEKQDGGASQVGGEGASVAGSAPAALGGTSPWSSPTCSPDTDSPVIINEHEVGSGNLSQKSDEDDFVKVEDLPLQLSVMCKEELQKRIAEEQLNNNLSAEILSTAVGETVLVGNSQALKEPETVGAQSA</sequence>
<organism evidence="4 5">
    <name type="scientific">Paramormyrops kingsleyae</name>
    <dbReference type="NCBI Taxonomy" id="1676925"/>
    <lineage>
        <taxon>Eukaryota</taxon>
        <taxon>Metazoa</taxon>
        <taxon>Chordata</taxon>
        <taxon>Craniata</taxon>
        <taxon>Vertebrata</taxon>
        <taxon>Euteleostomi</taxon>
        <taxon>Actinopterygii</taxon>
        <taxon>Neopterygii</taxon>
        <taxon>Teleostei</taxon>
        <taxon>Osteoglossocephala</taxon>
        <taxon>Osteoglossomorpha</taxon>
        <taxon>Osteoglossiformes</taxon>
        <taxon>Mormyridae</taxon>
        <taxon>Paramormyrops</taxon>
    </lineage>
</organism>
<dbReference type="GO" id="GO:0036064">
    <property type="term" value="C:ciliary basal body"/>
    <property type="evidence" value="ECO:0007669"/>
    <property type="project" value="TreeGrafter"/>
</dbReference>
<evidence type="ECO:0000256" key="2">
    <source>
        <dbReference type="SAM" id="MobiDB-lite"/>
    </source>
</evidence>
<feature type="region of interest" description="Disordered" evidence="2">
    <location>
        <begin position="638"/>
        <end position="682"/>
    </location>
</feature>
<dbReference type="STRING" id="1676925.ENSPKIP00000009042"/>
<feature type="compositionally biased region" description="Acidic residues" evidence="2">
    <location>
        <begin position="898"/>
        <end position="915"/>
    </location>
</feature>
<dbReference type="CTD" id="5108"/>
<feature type="compositionally biased region" description="Basic residues" evidence="2">
    <location>
        <begin position="1254"/>
        <end position="1266"/>
    </location>
</feature>
<feature type="compositionally biased region" description="Acidic residues" evidence="2">
    <location>
        <begin position="1707"/>
        <end position="1716"/>
    </location>
</feature>
<feature type="compositionally biased region" description="Polar residues" evidence="2">
    <location>
        <begin position="1465"/>
        <end position="1476"/>
    </location>
</feature>
<feature type="region of interest" description="Disordered" evidence="2">
    <location>
        <begin position="788"/>
        <end position="981"/>
    </location>
</feature>
<dbReference type="GO" id="GO:0071539">
    <property type="term" value="P:protein localization to centrosome"/>
    <property type="evidence" value="ECO:0007669"/>
    <property type="project" value="InterPro"/>
</dbReference>
<feature type="compositionally biased region" description="Acidic residues" evidence="2">
    <location>
        <begin position="1739"/>
        <end position="1752"/>
    </location>
</feature>
<feature type="region of interest" description="Disordered" evidence="2">
    <location>
        <begin position="1"/>
        <end position="98"/>
    </location>
</feature>
<feature type="compositionally biased region" description="Polar residues" evidence="2">
    <location>
        <begin position="1723"/>
        <end position="1736"/>
    </location>
</feature>
<feature type="compositionally biased region" description="Acidic residues" evidence="2">
    <location>
        <begin position="712"/>
        <end position="724"/>
    </location>
</feature>
<feature type="compositionally biased region" description="Low complexity" evidence="2">
    <location>
        <begin position="951"/>
        <end position="964"/>
    </location>
</feature>